<dbReference type="EnsemblBacteria" id="ACI15339">
    <property type="protein sequence ID" value="ACI15339"/>
    <property type="gene ID" value="CBU_2003a"/>
</dbReference>
<dbReference type="STRING" id="227377.CBU_2003a"/>
<reference evidence="1 2" key="2">
    <citation type="journal article" date="2009" name="Infect. Immun.">
        <title>Comparative genomics reveal extensive transposon-mediated genomic plasticity and diversity among potential effector proteins within the genus Coxiella.</title>
        <authorList>
            <person name="Beare P.A."/>
            <person name="Unsworth N."/>
            <person name="Andoh M."/>
            <person name="Voth D.E."/>
            <person name="Omsland A."/>
            <person name="Gilk S.D."/>
            <person name="Williams K.P."/>
            <person name="Sobral B.W."/>
            <person name="Kupko J.J.III."/>
            <person name="Porcella S.F."/>
            <person name="Samuel J.E."/>
            <person name="Heinzen R.A."/>
        </authorList>
    </citation>
    <scope>NUCLEOTIDE SEQUENCE [LARGE SCALE GENOMIC DNA]</scope>
    <source>
        <strain evidence="2">RSA 493 / Nine Mile phase I</strain>
    </source>
</reference>
<accession>B5QSH5</accession>
<dbReference type="AlphaFoldDB" id="B5QSH5"/>
<reference evidence="1 2" key="1">
    <citation type="journal article" date="2003" name="Proc. Natl. Acad. Sci. U.S.A.">
        <title>Complete genome sequence of the Q-fever pathogen, Coxiella burnetii.</title>
        <authorList>
            <person name="Seshadri R."/>
            <person name="Paulsen I.T."/>
            <person name="Eisen J.A."/>
            <person name="Read T.D."/>
            <person name="Nelson K.E."/>
            <person name="Nelson W.C."/>
            <person name="Ward N.L."/>
            <person name="Tettelin H."/>
            <person name="Davidsen T.M."/>
            <person name="Beanan M.J."/>
            <person name="Deboy R.T."/>
            <person name="Daugherty S.C."/>
            <person name="Brinkac L.M."/>
            <person name="Madupu R."/>
            <person name="Dodson R.J."/>
            <person name="Khouri H.M."/>
            <person name="Lee K.H."/>
            <person name="Carty H.A."/>
            <person name="Scanlan D."/>
            <person name="Heinzen R.A."/>
            <person name="Thompson H.A."/>
            <person name="Samuel J.E."/>
            <person name="Fraser C.M."/>
            <person name="Heidelberg J.F."/>
        </authorList>
    </citation>
    <scope>NUCLEOTIDE SEQUENCE [LARGE SCALE GENOMIC DNA]</scope>
    <source>
        <strain evidence="2">RSA 493 / Nine Mile phase I</strain>
    </source>
</reference>
<sequence>MTPMRAGGNGKANLEDAGAIKSVGFQQVACMSEAKYRETMMSSIAP</sequence>
<dbReference type="Proteomes" id="UP000002671">
    <property type="component" value="Chromosome"/>
</dbReference>
<dbReference type="GeneID" id="7065975"/>
<dbReference type="PATRIC" id="fig|227377.7.peg.1992"/>
<organism evidence="1 2">
    <name type="scientific">Coxiella burnetii (strain RSA 493 / Nine Mile phase I)</name>
    <dbReference type="NCBI Taxonomy" id="227377"/>
    <lineage>
        <taxon>Bacteria</taxon>
        <taxon>Pseudomonadati</taxon>
        <taxon>Pseudomonadota</taxon>
        <taxon>Gammaproteobacteria</taxon>
        <taxon>Legionellales</taxon>
        <taxon>Coxiellaceae</taxon>
        <taxon>Coxiella</taxon>
    </lineage>
</organism>
<dbReference type="HOGENOM" id="CLU_3232426_0_0_6"/>
<evidence type="ECO:0000313" key="1">
    <source>
        <dbReference type="EMBL" id="ACI15339.1"/>
    </source>
</evidence>
<evidence type="ECO:0000313" key="2">
    <source>
        <dbReference type="Proteomes" id="UP000002671"/>
    </source>
</evidence>
<protein>
    <submittedName>
        <fullName evidence="1">Uncharacterized protein</fullName>
    </submittedName>
</protein>
<dbReference type="RefSeq" id="WP_010958591.1">
    <property type="nucleotide sequence ID" value="NC_002971.4"/>
</dbReference>
<proteinExistence type="predicted"/>
<dbReference type="KEGG" id="cbu:CBU_2003a"/>
<keyword evidence="2" id="KW-1185">Reference proteome</keyword>
<name>B5QSH5_COXBU</name>
<dbReference type="RefSeq" id="YP_002333048.1">
    <property type="nucleotide sequence ID" value="NC_002971.4"/>
</dbReference>
<dbReference type="EMBL" id="AE016828">
    <property type="protein sequence ID" value="ACI15339.1"/>
    <property type="molecule type" value="Genomic_DNA"/>
</dbReference>
<gene>
    <name evidence="1" type="ORF">CBU_2003a</name>
</gene>